<comment type="caution">
    <text evidence="2">The sequence shown here is derived from an EMBL/GenBank/DDBJ whole genome shotgun (WGS) entry which is preliminary data.</text>
</comment>
<proteinExistence type="predicted"/>
<evidence type="ECO:0000313" key="3">
    <source>
        <dbReference type="Proteomes" id="UP000280307"/>
    </source>
</evidence>
<feature type="compositionally biased region" description="Polar residues" evidence="1">
    <location>
        <begin position="46"/>
        <end position="69"/>
    </location>
</feature>
<evidence type="ECO:0000313" key="2">
    <source>
        <dbReference type="EMBL" id="RRR72358.1"/>
    </source>
</evidence>
<gene>
    <name evidence="2" type="ORF">EI684_10205</name>
</gene>
<dbReference type="EMBL" id="RSAS01000398">
    <property type="protein sequence ID" value="RRR72358.1"/>
    <property type="molecule type" value="Genomic_DNA"/>
</dbReference>
<accession>A0A426U0C9</accession>
<organism evidence="2 3">
    <name type="scientific">Candidatus Viridilinea halotolerans</name>
    <dbReference type="NCBI Taxonomy" id="2491704"/>
    <lineage>
        <taxon>Bacteria</taxon>
        <taxon>Bacillati</taxon>
        <taxon>Chloroflexota</taxon>
        <taxon>Chloroflexia</taxon>
        <taxon>Chloroflexales</taxon>
        <taxon>Chloroflexineae</taxon>
        <taxon>Oscillochloridaceae</taxon>
        <taxon>Candidatus Viridilinea</taxon>
    </lineage>
</organism>
<evidence type="ECO:0000256" key="1">
    <source>
        <dbReference type="SAM" id="MobiDB-lite"/>
    </source>
</evidence>
<dbReference type="AlphaFoldDB" id="A0A426U0C9"/>
<reference evidence="2 3" key="1">
    <citation type="submission" date="2018-12" db="EMBL/GenBank/DDBJ databases">
        <title>Genome Sequence of Candidatus Viridilinea halotolerans isolated from saline sulfide-rich spring.</title>
        <authorList>
            <person name="Grouzdev D.S."/>
            <person name="Burganskaya E.I."/>
            <person name="Krutkina M.S."/>
            <person name="Sukhacheva M.V."/>
            <person name="Gorlenko V.M."/>
        </authorList>
    </citation>
    <scope>NUCLEOTIDE SEQUENCE [LARGE SCALE GENOMIC DNA]</scope>
    <source>
        <strain evidence="2">Chok-6</strain>
    </source>
</reference>
<protein>
    <submittedName>
        <fullName evidence="2">Uncharacterized protein</fullName>
    </submittedName>
</protein>
<dbReference type="Proteomes" id="UP000280307">
    <property type="component" value="Unassembled WGS sequence"/>
</dbReference>
<feature type="region of interest" description="Disordered" evidence="1">
    <location>
        <begin position="45"/>
        <end position="69"/>
    </location>
</feature>
<name>A0A426U0C9_9CHLR</name>
<sequence>MTQAELRLIEQGWEALVERLGVAEATRLVMLLDRRTGSALQHLRMISTTPPTSSRRALSAMQPFSQLDR</sequence>